<dbReference type="AlphaFoldDB" id="A0A939IGE0"/>
<comment type="caution">
    <text evidence="2">The sequence shown here is derived from an EMBL/GenBank/DDBJ whole genome shotgun (WGS) entry which is preliminary data.</text>
</comment>
<proteinExistence type="predicted"/>
<keyword evidence="3" id="KW-1185">Reference proteome</keyword>
<feature type="compositionally biased region" description="Basic and acidic residues" evidence="1">
    <location>
        <begin position="1"/>
        <end position="11"/>
    </location>
</feature>
<evidence type="ECO:0000313" key="2">
    <source>
        <dbReference type="EMBL" id="MBN7771777.1"/>
    </source>
</evidence>
<evidence type="ECO:0000256" key="1">
    <source>
        <dbReference type="SAM" id="MobiDB-lite"/>
    </source>
</evidence>
<dbReference type="RefSeq" id="WP_206580571.1">
    <property type="nucleotide sequence ID" value="NZ_JAFJZZ010000001.1"/>
</dbReference>
<accession>A0A939IGE0</accession>
<dbReference type="Proteomes" id="UP000664545">
    <property type="component" value="Unassembled WGS sequence"/>
</dbReference>
<name>A0A939IGE0_CLOAM</name>
<reference evidence="2" key="1">
    <citation type="submission" date="2021-02" db="EMBL/GenBank/DDBJ databases">
        <title>Abyssanaerobacter marinus gen.nov., sp., nov, anaerobic bacterium isolated from the Onnuri vent field of Indian Ocean and suggestion of Mogibacteriaceae fam. nov., and proposal of reclassification of ambiguous this family's genus member.</title>
        <authorList>
            <person name="Kim Y.J."/>
            <person name="Yang J.-A."/>
        </authorList>
    </citation>
    <scope>NUCLEOTIDE SEQUENCE</scope>
    <source>
        <strain evidence="2">DSM 2634</strain>
    </source>
</reference>
<feature type="region of interest" description="Disordered" evidence="1">
    <location>
        <begin position="1"/>
        <end position="45"/>
    </location>
</feature>
<dbReference type="EMBL" id="JAFJZZ010000001">
    <property type="protein sequence ID" value="MBN7771777.1"/>
    <property type="molecule type" value="Genomic_DNA"/>
</dbReference>
<sequence length="45" mass="4785">MGKNKEKREAINEINSQPNESPKKDKDGNSLVPGVYGDSEPIGGG</sequence>
<evidence type="ECO:0000313" key="3">
    <source>
        <dbReference type="Proteomes" id="UP000664545"/>
    </source>
</evidence>
<organism evidence="2 3">
    <name type="scientific">Clostridium aminobutyricum</name>
    <dbReference type="NCBI Taxonomy" id="33953"/>
    <lineage>
        <taxon>Bacteria</taxon>
        <taxon>Bacillati</taxon>
        <taxon>Bacillota</taxon>
        <taxon>Clostridia</taxon>
        <taxon>Eubacteriales</taxon>
        <taxon>Clostridiaceae</taxon>
        <taxon>Clostridium</taxon>
    </lineage>
</organism>
<protein>
    <submittedName>
        <fullName evidence="2">Uncharacterized protein</fullName>
    </submittedName>
</protein>
<gene>
    <name evidence="2" type="ORF">JYB65_00175</name>
</gene>